<organism evidence="4 5">
    <name type="scientific">Trebonia kvetii</name>
    <dbReference type="NCBI Taxonomy" id="2480626"/>
    <lineage>
        <taxon>Bacteria</taxon>
        <taxon>Bacillati</taxon>
        <taxon>Actinomycetota</taxon>
        <taxon>Actinomycetes</taxon>
        <taxon>Streptosporangiales</taxon>
        <taxon>Treboniaceae</taxon>
        <taxon>Trebonia</taxon>
    </lineage>
</organism>
<proteinExistence type="predicted"/>
<feature type="region of interest" description="Disordered" evidence="2">
    <location>
        <begin position="1"/>
        <end position="20"/>
    </location>
</feature>
<dbReference type="Pfam" id="PF13411">
    <property type="entry name" value="MerR_1"/>
    <property type="match status" value="1"/>
</dbReference>
<dbReference type="Gene3D" id="1.10.1660.10">
    <property type="match status" value="1"/>
</dbReference>
<dbReference type="CDD" id="cd00592">
    <property type="entry name" value="HTH_MerR-like"/>
    <property type="match status" value="1"/>
</dbReference>
<dbReference type="Proteomes" id="UP000460272">
    <property type="component" value="Unassembled WGS sequence"/>
</dbReference>
<accession>A0A6P2BPC4</accession>
<feature type="region of interest" description="Disordered" evidence="2">
    <location>
        <begin position="225"/>
        <end position="256"/>
    </location>
</feature>
<evidence type="ECO:0000256" key="2">
    <source>
        <dbReference type="SAM" id="MobiDB-lite"/>
    </source>
</evidence>
<dbReference type="PANTHER" id="PTHR30204">
    <property type="entry name" value="REDOX-CYCLING DRUG-SENSING TRANSCRIPTIONAL ACTIVATOR SOXR"/>
    <property type="match status" value="1"/>
</dbReference>
<dbReference type="InterPro" id="IPR000551">
    <property type="entry name" value="MerR-type_HTH_dom"/>
</dbReference>
<dbReference type="PROSITE" id="PS50937">
    <property type="entry name" value="HTH_MERR_2"/>
    <property type="match status" value="1"/>
</dbReference>
<dbReference type="EMBL" id="RPFW01000009">
    <property type="protein sequence ID" value="TVZ00351.1"/>
    <property type="molecule type" value="Genomic_DNA"/>
</dbReference>
<evidence type="ECO:0000313" key="5">
    <source>
        <dbReference type="Proteomes" id="UP000460272"/>
    </source>
</evidence>
<protein>
    <submittedName>
        <fullName evidence="4">MerR family transcriptional regulator</fullName>
    </submittedName>
</protein>
<keyword evidence="1" id="KW-0238">DNA-binding</keyword>
<gene>
    <name evidence="4" type="ORF">EAS64_37570</name>
</gene>
<name>A0A6P2BPC4_9ACTN</name>
<evidence type="ECO:0000313" key="4">
    <source>
        <dbReference type="EMBL" id="TVZ00351.1"/>
    </source>
</evidence>
<reference evidence="4 5" key="1">
    <citation type="submission" date="2018-11" db="EMBL/GenBank/DDBJ databases">
        <title>Trebonia kvetii gen.nov., sp.nov., a novel acidophilic actinobacterium, and proposal of the new actinobacterial family Treboniaceae fam. nov.</title>
        <authorList>
            <person name="Rapoport D."/>
            <person name="Sagova-Mareckova M."/>
            <person name="Sedlacek I."/>
            <person name="Provaznik J."/>
            <person name="Kralova S."/>
            <person name="Pavlinic D."/>
            <person name="Benes V."/>
            <person name="Kopecky J."/>
        </authorList>
    </citation>
    <scope>NUCLEOTIDE SEQUENCE [LARGE SCALE GENOMIC DNA]</scope>
    <source>
        <strain evidence="4 5">15Tr583</strain>
    </source>
</reference>
<dbReference type="AlphaFoldDB" id="A0A6P2BPC4"/>
<dbReference type="InterPro" id="IPR009061">
    <property type="entry name" value="DNA-bd_dom_put_sf"/>
</dbReference>
<dbReference type="SUPFAM" id="SSF46955">
    <property type="entry name" value="Putative DNA-binding domain"/>
    <property type="match status" value="1"/>
</dbReference>
<keyword evidence="5" id="KW-1185">Reference proteome</keyword>
<dbReference type="GO" id="GO:0003700">
    <property type="term" value="F:DNA-binding transcription factor activity"/>
    <property type="evidence" value="ECO:0007669"/>
    <property type="project" value="InterPro"/>
</dbReference>
<evidence type="ECO:0000259" key="3">
    <source>
        <dbReference type="PROSITE" id="PS50937"/>
    </source>
</evidence>
<dbReference type="PANTHER" id="PTHR30204:SF89">
    <property type="entry name" value="HTH MERR-TYPE DOMAIN-CONTAINING PROTEIN"/>
    <property type="match status" value="1"/>
</dbReference>
<dbReference type="GO" id="GO:0003677">
    <property type="term" value="F:DNA binding"/>
    <property type="evidence" value="ECO:0007669"/>
    <property type="project" value="UniProtKB-KW"/>
</dbReference>
<feature type="domain" description="HTH merR-type" evidence="3">
    <location>
        <begin position="39"/>
        <end position="97"/>
    </location>
</feature>
<comment type="caution">
    <text evidence="4">The sequence shown here is derived from an EMBL/GenBank/DDBJ whole genome shotgun (WGS) entry which is preliminary data.</text>
</comment>
<evidence type="ECO:0000256" key="1">
    <source>
        <dbReference type="ARBA" id="ARBA00023125"/>
    </source>
</evidence>
<sequence length="256" mass="27094">MTRGHQSALVSGTPSRGSANRASVSIGQVLDALSSEFPDVSPSKIRFLEAEGLIQPLRSSSGYRRFSVADIERLRFILTAQRDEYLPLRVIKERLDALDGALDGTGAGGAVPAVVMTRSELLAAAGAAEDLLAELEDYGLIRRARSYGTQALSVLRSAVKLGEHGIQPRHLRVVKAAVERESALIEQAVAPLTRQKGSREPALRAAQDIAGHIASLHATLIEDGLSEAGLASQPPHPGTQSGESREAPGLRSASGR</sequence>
<dbReference type="OrthoDB" id="3191171at2"/>
<dbReference type="SMART" id="SM00422">
    <property type="entry name" value="HTH_MERR"/>
    <property type="match status" value="1"/>
</dbReference>
<dbReference type="InterPro" id="IPR047057">
    <property type="entry name" value="MerR_fam"/>
</dbReference>